<protein>
    <submittedName>
        <fullName evidence="1">Uncharacterized protein</fullName>
    </submittedName>
</protein>
<gene>
    <name evidence="1" type="ORF">EG346_06025</name>
</gene>
<dbReference type="AlphaFoldDB" id="A0A3G6NI64"/>
<reference evidence="2" key="1">
    <citation type="submission" date="2018-11" db="EMBL/GenBank/DDBJ databases">
        <title>Proposal to divide the Flavobacteriaceae and reorganize its genera based on Amino Acid Identity values calculated from whole genome sequences.</title>
        <authorList>
            <person name="Nicholson A.C."/>
            <person name="Gulvik C.A."/>
            <person name="Whitney A.M."/>
            <person name="Humrighouse B.W."/>
            <person name="Bell M."/>
            <person name="Holmes B."/>
            <person name="Steigerwalt A.G."/>
            <person name="Villarma A."/>
            <person name="Sheth M."/>
            <person name="Batra D."/>
            <person name="Pryor J."/>
            <person name="Bernardet J.-F."/>
            <person name="Hugo C."/>
            <person name="Kampfer P."/>
            <person name="Newman J."/>
            <person name="McQuiston J.R."/>
        </authorList>
    </citation>
    <scope>NUCLEOTIDE SEQUENCE [LARGE SCALE GENOMIC DNA]</scope>
    <source>
        <strain evidence="2">G0188</strain>
    </source>
</reference>
<organism evidence="1 2">
    <name type="scientific">Chryseobacterium carnipullorum</name>
    <dbReference type="NCBI Taxonomy" id="1124835"/>
    <lineage>
        <taxon>Bacteria</taxon>
        <taxon>Pseudomonadati</taxon>
        <taxon>Bacteroidota</taxon>
        <taxon>Flavobacteriia</taxon>
        <taxon>Flavobacteriales</taxon>
        <taxon>Weeksellaceae</taxon>
        <taxon>Chryseobacterium group</taxon>
        <taxon>Chryseobacterium</taxon>
    </lineage>
</organism>
<accession>A0A3G6NI64</accession>
<evidence type="ECO:0000313" key="1">
    <source>
        <dbReference type="EMBL" id="AZA47774.1"/>
    </source>
</evidence>
<dbReference type="Proteomes" id="UP000273270">
    <property type="component" value="Chromosome"/>
</dbReference>
<dbReference type="KEGG" id="ccau:EG346_06025"/>
<sequence length="87" mass="9692">MATLLTAGRIVNVHLEGLVRWMMTGIREDVFPQAAAVEILAVADVILLLFVKNNLFNRHSSEVPSSDFFCFSAKKEILVKASVLFIK</sequence>
<proteinExistence type="predicted"/>
<name>A0A3G6NI64_CHRCU</name>
<dbReference type="EMBL" id="CP033920">
    <property type="protein sequence ID" value="AZA47774.1"/>
    <property type="molecule type" value="Genomic_DNA"/>
</dbReference>
<evidence type="ECO:0000313" key="2">
    <source>
        <dbReference type="Proteomes" id="UP000273270"/>
    </source>
</evidence>
<keyword evidence="2" id="KW-1185">Reference proteome</keyword>